<evidence type="ECO:0000313" key="2">
    <source>
        <dbReference type="Proteomes" id="UP000255125"/>
    </source>
</evidence>
<evidence type="ECO:0000313" key="1">
    <source>
        <dbReference type="EMBL" id="SUD28381.1"/>
    </source>
</evidence>
<sequence>MLEADDSERACIPTKLQLANFCQLRKAEIGPECVKTLSYLACFSPLLLGVAISRLFTTISAGNASERV</sequence>
<proteinExistence type="predicted"/>
<dbReference type="EMBL" id="UGUS01000002">
    <property type="protein sequence ID" value="SUD28381.1"/>
    <property type="molecule type" value="Genomic_DNA"/>
</dbReference>
<dbReference type="Proteomes" id="UP000255125">
    <property type="component" value="Unassembled WGS sequence"/>
</dbReference>
<gene>
    <name evidence="1" type="ORF">NCTC10392_00808</name>
</gene>
<reference evidence="1 2" key="1">
    <citation type="submission" date="2018-06" db="EMBL/GenBank/DDBJ databases">
        <authorList>
            <consortium name="Pathogen Informatics"/>
            <person name="Doyle S."/>
        </authorList>
    </citation>
    <scope>NUCLEOTIDE SEQUENCE [LARGE SCALE GENOMIC DNA]</scope>
    <source>
        <strain evidence="1 2">NCTC10392</strain>
    </source>
</reference>
<organism evidence="1 2">
    <name type="scientific">Pseudomonas fluorescens</name>
    <dbReference type="NCBI Taxonomy" id="294"/>
    <lineage>
        <taxon>Bacteria</taxon>
        <taxon>Pseudomonadati</taxon>
        <taxon>Pseudomonadota</taxon>
        <taxon>Gammaproteobacteria</taxon>
        <taxon>Pseudomonadales</taxon>
        <taxon>Pseudomonadaceae</taxon>
        <taxon>Pseudomonas</taxon>
    </lineage>
</organism>
<protein>
    <submittedName>
        <fullName evidence="1">Uncharacterized protein</fullName>
    </submittedName>
</protein>
<dbReference type="AlphaFoldDB" id="A0A379I765"/>
<name>A0A379I765_PSEFL</name>
<accession>A0A379I765</accession>